<protein>
    <recommendedName>
        <fullName evidence="5">Death domain-containing protein</fullName>
    </recommendedName>
</protein>
<dbReference type="PANTHER" id="PTHR45641:SF19">
    <property type="entry name" value="NEPHROCYSTIN-3"/>
    <property type="match status" value="1"/>
</dbReference>
<dbReference type="InterPro" id="IPR000488">
    <property type="entry name" value="Death_dom"/>
</dbReference>
<dbReference type="Pfam" id="PF13424">
    <property type="entry name" value="TPR_12"/>
    <property type="match status" value="1"/>
</dbReference>
<dbReference type="Gene3D" id="1.25.40.10">
    <property type="entry name" value="Tetratricopeptide repeat domain"/>
    <property type="match status" value="1"/>
</dbReference>
<feature type="repeat" description="TPR" evidence="3">
    <location>
        <begin position="715"/>
        <end position="748"/>
    </location>
</feature>
<dbReference type="Pfam" id="PF00531">
    <property type="entry name" value="Death"/>
    <property type="match status" value="1"/>
</dbReference>
<dbReference type="PANTHER" id="PTHR45641">
    <property type="entry name" value="TETRATRICOPEPTIDE REPEAT PROTEIN (AFU_ORTHOLOGUE AFUA_6G03870)"/>
    <property type="match status" value="1"/>
</dbReference>
<keyword evidence="2 3" id="KW-0802">TPR repeat</keyword>
<dbReference type="SMART" id="SM00028">
    <property type="entry name" value="TPR"/>
    <property type="match status" value="3"/>
</dbReference>
<evidence type="ECO:0000256" key="1">
    <source>
        <dbReference type="ARBA" id="ARBA00022737"/>
    </source>
</evidence>
<comment type="caution">
    <text evidence="6">The sequence shown here is derived from an EMBL/GenBank/DDBJ whole genome shotgun (WGS) entry which is preliminary data.</text>
</comment>
<feature type="repeat" description="TPR" evidence="3">
    <location>
        <begin position="756"/>
        <end position="789"/>
    </location>
</feature>
<dbReference type="Gene3D" id="1.10.533.10">
    <property type="entry name" value="Death Domain, Fas"/>
    <property type="match status" value="3"/>
</dbReference>
<evidence type="ECO:0000256" key="2">
    <source>
        <dbReference type="ARBA" id="ARBA00022803"/>
    </source>
</evidence>
<dbReference type="InterPro" id="IPR019734">
    <property type="entry name" value="TPR_rpt"/>
</dbReference>
<dbReference type="InterPro" id="IPR011990">
    <property type="entry name" value="TPR-like_helical_dom_sf"/>
</dbReference>
<feature type="domain" description="Death" evidence="5">
    <location>
        <begin position="215"/>
        <end position="283"/>
    </location>
</feature>
<proteinExistence type="predicted"/>
<dbReference type="SUPFAM" id="SSF48452">
    <property type="entry name" value="TPR-like"/>
    <property type="match status" value="2"/>
</dbReference>
<accession>A0AAU9VZI7</accession>
<dbReference type="CDD" id="cd01670">
    <property type="entry name" value="Death"/>
    <property type="match status" value="2"/>
</dbReference>
<feature type="domain" description="Death" evidence="5">
    <location>
        <begin position="1"/>
        <end position="72"/>
    </location>
</feature>
<organism evidence="6 7">
    <name type="scientific">Pocillopora meandrina</name>
    <dbReference type="NCBI Taxonomy" id="46732"/>
    <lineage>
        <taxon>Eukaryota</taxon>
        <taxon>Metazoa</taxon>
        <taxon>Cnidaria</taxon>
        <taxon>Anthozoa</taxon>
        <taxon>Hexacorallia</taxon>
        <taxon>Scleractinia</taxon>
        <taxon>Astrocoeniina</taxon>
        <taxon>Pocilloporidae</taxon>
        <taxon>Pocillopora</taxon>
    </lineage>
</organism>
<dbReference type="EMBL" id="CALNXJ010000004">
    <property type="protein sequence ID" value="CAH3038667.1"/>
    <property type="molecule type" value="Genomic_DNA"/>
</dbReference>
<keyword evidence="4" id="KW-0175">Coiled coil</keyword>
<evidence type="ECO:0000313" key="6">
    <source>
        <dbReference type="EMBL" id="CAH3038667.1"/>
    </source>
</evidence>
<dbReference type="PROSITE" id="PS50017">
    <property type="entry name" value="DEATH_DOMAIN"/>
    <property type="match status" value="2"/>
</dbReference>
<evidence type="ECO:0000313" key="7">
    <source>
        <dbReference type="Proteomes" id="UP001159428"/>
    </source>
</evidence>
<dbReference type="SUPFAM" id="SSF47986">
    <property type="entry name" value="DEATH domain"/>
    <property type="match status" value="3"/>
</dbReference>
<evidence type="ECO:0000259" key="5">
    <source>
        <dbReference type="PROSITE" id="PS50017"/>
    </source>
</evidence>
<keyword evidence="7" id="KW-1185">Reference proteome</keyword>
<dbReference type="AlphaFoldDB" id="A0AAU9VZI7"/>
<feature type="coiled-coil region" evidence="4">
    <location>
        <begin position="768"/>
        <end position="796"/>
    </location>
</feature>
<evidence type="ECO:0000256" key="3">
    <source>
        <dbReference type="PROSITE-ProRule" id="PRU00339"/>
    </source>
</evidence>
<dbReference type="InterPro" id="IPR011029">
    <property type="entry name" value="DEATH-like_dom_sf"/>
</dbReference>
<sequence length="852" mass="97144">MRLIHNWKHLASTLEVEVDVIKRLEQYGDFSPTFRLFDFLESWKPDLTIKELKETMLEIGRNDLLNLLTTEVVCIDSERVVDVITKPSEAPSPRAGILDELALALDGRSLVLSNWYTLAIKLGVQRITCWTFERRSTENPTGKLFQYLATSCPQLTLNSLKEALDSIDRRDLMNFLKNKNLGDEVLLKDVITPGSELLEKISQELNRDDNIGVKNYVHLARKLEVPAEILRQFADVQQCRKSPTKEVLEWVAARFPETTLSDIAQALEKIQRNDAIQIISRHFPNTIETMKIISILNMISLTVYICPFFSDSVLKELGCSFQGSLNVPDPTRAMISTSRRRERRVSPPKQVAEVQEQSGHFGSLPDRTNLVGRSNICGNIISALSSNKAVEICLQICFDRLSQENQKILVMFSTFPCTFTREQFQAVFESSVEGDLQTCLNCLKQSSLLRFNRRKCYFSLHPFIRDFFSLKPGHTEAKSVFIRHYSALAVTLYKTFLSKDCKSAIDQYILEKNNIREAMAWCGDDHPDLDQTLREHCIQAFNKSAVFLAKVMHKQEFRSLFDKFAHRCHMQLRSACLTNIGMKVVLSCTCTPHICQRALNQAKETLTQANKIQSTAKDFSDATRAQCLSKLGFCCVCEGRVSEGFEYIDIALKLRKDRAKAEFEKSKDQVMMAACLNDLAASQMVQRKHMLAIQTRLTHVLPVYEENLGDHPFTATTLNWIGNSYHALGDYDNAVKHISKSVEIRRQLLGNHQETAKSLYDLGVAFTAKQEYETALKLLEEAADLQEEVLDTYEELIFTHQAMAVALRGLGRTEEAEEEMKRSNECAKKLDSWEAPSDMLGTKELEFVWDHF</sequence>
<dbReference type="GO" id="GO:0007165">
    <property type="term" value="P:signal transduction"/>
    <property type="evidence" value="ECO:0007669"/>
    <property type="project" value="InterPro"/>
</dbReference>
<gene>
    <name evidence="6" type="ORF">PMEA_00021832</name>
</gene>
<dbReference type="Proteomes" id="UP001159428">
    <property type="component" value="Unassembled WGS sequence"/>
</dbReference>
<evidence type="ECO:0000256" key="4">
    <source>
        <dbReference type="SAM" id="Coils"/>
    </source>
</evidence>
<reference evidence="6 7" key="1">
    <citation type="submission" date="2022-05" db="EMBL/GenBank/DDBJ databases">
        <authorList>
            <consortium name="Genoscope - CEA"/>
            <person name="William W."/>
        </authorList>
    </citation>
    <scope>NUCLEOTIDE SEQUENCE [LARGE SCALE GENOMIC DNA]</scope>
</reference>
<keyword evidence="1" id="KW-0677">Repeat</keyword>
<dbReference type="PROSITE" id="PS50005">
    <property type="entry name" value="TPR"/>
    <property type="match status" value="2"/>
</dbReference>
<name>A0AAU9VZI7_9CNID</name>